<evidence type="ECO:0000313" key="12">
    <source>
        <dbReference type="EMBL" id="PIA14595.1"/>
    </source>
</evidence>
<protein>
    <recommendedName>
        <fullName evidence="3">RNA exonuclease 4</fullName>
    </recommendedName>
</protein>
<dbReference type="SUPFAM" id="SSF53098">
    <property type="entry name" value="Ribonuclease H-like"/>
    <property type="match status" value="1"/>
</dbReference>
<feature type="domain" description="Exonuclease" evidence="11">
    <location>
        <begin position="236"/>
        <end position="397"/>
    </location>
</feature>
<dbReference type="SMART" id="SM00479">
    <property type="entry name" value="EXOIII"/>
    <property type="match status" value="1"/>
</dbReference>
<dbReference type="InterPro" id="IPR037431">
    <property type="entry name" value="REX4_DEDDh_dom"/>
</dbReference>
<keyword evidence="13" id="KW-1185">Reference proteome</keyword>
<keyword evidence="6" id="KW-0378">Hydrolase</keyword>
<dbReference type="STRING" id="763665.A0A2G5B6G0"/>
<feature type="region of interest" description="Disordered" evidence="10">
    <location>
        <begin position="1"/>
        <end position="134"/>
    </location>
</feature>
<proteinExistence type="inferred from homology"/>
<dbReference type="InterPro" id="IPR047021">
    <property type="entry name" value="REXO1/3/4-like"/>
</dbReference>
<dbReference type="CDD" id="cd06144">
    <property type="entry name" value="REX4_like"/>
    <property type="match status" value="1"/>
</dbReference>
<accession>A0A2G5B6G0</accession>
<dbReference type="InterPro" id="IPR036397">
    <property type="entry name" value="RNaseH_sf"/>
</dbReference>
<organism evidence="12 13">
    <name type="scientific">Coemansia reversa (strain ATCC 12441 / NRRL 1564)</name>
    <dbReference type="NCBI Taxonomy" id="763665"/>
    <lineage>
        <taxon>Eukaryota</taxon>
        <taxon>Fungi</taxon>
        <taxon>Fungi incertae sedis</taxon>
        <taxon>Zoopagomycota</taxon>
        <taxon>Kickxellomycotina</taxon>
        <taxon>Kickxellomycetes</taxon>
        <taxon>Kickxellales</taxon>
        <taxon>Kickxellaceae</taxon>
        <taxon>Coemansia</taxon>
    </lineage>
</organism>
<dbReference type="GO" id="GO:0006364">
    <property type="term" value="P:rRNA processing"/>
    <property type="evidence" value="ECO:0007669"/>
    <property type="project" value="UniProtKB-KW"/>
</dbReference>
<dbReference type="EMBL" id="KZ303515">
    <property type="protein sequence ID" value="PIA14595.1"/>
    <property type="molecule type" value="Genomic_DNA"/>
</dbReference>
<dbReference type="GO" id="GO:0008408">
    <property type="term" value="F:3'-5' exonuclease activity"/>
    <property type="evidence" value="ECO:0007669"/>
    <property type="project" value="InterPro"/>
</dbReference>
<evidence type="ECO:0000256" key="3">
    <source>
        <dbReference type="ARBA" id="ARBA00016937"/>
    </source>
</evidence>
<reference evidence="12 13" key="1">
    <citation type="journal article" date="2015" name="Genome Biol. Evol.">
        <title>Phylogenomic analyses indicate that early fungi evolved digesting cell walls of algal ancestors of land plants.</title>
        <authorList>
            <person name="Chang Y."/>
            <person name="Wang S."/>
            <person name="Sekimoto S."/>
            <person name="Aerts A.L."/>
            <person name="Choi C."/>
            <person name="Clum A."/>
            <person name="LaButti K.M."/>
            <person name="Lindquist E.A."/>
            <person name="Yee Ngan C."/>
            <person name="Ohm R.A."/>
            <person name="Salamov A.A."/>
            <person name="Grigoriev I.V."/>
            <person name="Spatafora J.W."/>
            <person name="Berbee M.L."/>
        </authorList>
    </citation>
    <scope>NUCLEOTIDE SEQUENCE [LARGE SCALE GENOMIC DNA]</scope>
    <source>
        <strain evidence="12 13">NRRL 1564</strain>
    </source>
</reference>
<evidence type="ECO:0000256" key="5">
    <source>
        <dbReference type="ARBA" id="ARBA00022722"/>
    </source>
</evidence>
<evidence type="ECO:0000256" key="6">
    <source>
        <dbReference type="ARBA" id="ARBA00022801"/>
    </source>
</evidence>
<evidence type="ECO:0000313" key="13">
    <source>
        <dbReference type="Proteomes" id="UP000242474"/>
    </source>
</evidence>
<keyword evidence="8" id="KW-0539">Nucleus</keyword>
<dbReference type="Gene3D" id="3.30.420.10">
    <property type="entry name" value="Ribonuclease H-like superfamily/Ribonuclease H"/>
    <property type="match status" value="1"/>
</dbReference>
<name>A0A2G5B6G0_COERN</name>
<evidence type="ECO:0000256" key="8">
    <source>
        <dbReference type="ARBA" id="ARBA00023242"/>
    </source>
</evidence>
<keyword evidence="7" id="KW-0269">Exonuclease</keyword>
<evidence type="ECO:0000256" key="1">
    <source>
        <dbReference type="ARBA" id="ARBA00004123"/>
    </source>
</evidence>
<dbReference type="AlphaFoldDB" id="A0A2G5B6G0"/>
<evidence type="ECO:0000256" key="10">
    <source>
        <dbReference type="SAM" id="MobiDB-lite"/>
    </source>
</evidence>
<evidence type="ECO:0000256" key="4">
    <source>
        <dbReference type="ARBA" id="ARBA00022552"/>
    </source>
</evidence>
<evidence type="ECO:0000256" key="7">
    <source>
        <dbReference type="ARBA" id="ARBA00022839"/>
    </source>
</evidence>
<evidence type="ECO:0000256" key="9">
    <source>
        <dbReference type="ARBA" id="ARBA00025599"/>
    </source>
</evidence>
<feature type="compositionally biased region" description="Basic residues" evidence="10">
    <location>
        <begin position="56"/>
        <end position="69"/>
    </location>
</feature>
<feature type="compositionally biased region" description="Basic and acidic residues" evidence="10">
    <location>
        <begin position="116"/>
        <end position="126"/>
    </location>
</feature>
<dbReference type="GO" id="GO:0005634">
    <property type="term" value="C:nucleus"/>
    <property type="evidence" value="ECO:0007669"/>
    <property type="project" value="UniProtKB-SubCell"/>
</dbReference>
<keyword evidence="4" id="KW-0698">rRNA processing</keyword>
<dbReference type="PANTHER" id="PTHR12801:SF45">
    <property type="entry name" value="RNA EXONUCLEASE 4"/>
    <property type="match status" value="1"/>
</dbReference>
<dbReference type="FunFam" id="3.30.420.10:FF:000007">
    <property type="entry name" value="Interferon-stimulated exonuclease gene 20"/>
    <property type="match status" value="1"/>
</dbReference>
<dbReference type="Proteomes" id="UP000242474">
    <property type="component" value="Unassembled WGS sequence"/>
</dbReference>
<comment type="similarity">
    <text evidence="2">Belongs to the REXO4 family.</text>
</comment>
<gene>
    <name evidence="12" type="ORF">COEREDRAFT_82626</name>
</gene>
<evidence type="ECO:0000259" key="11">
    <source>
        <dbReference type="SMART" id="SM00479"/>
    </source>
</evidence>
<sequence>MTKHQQEDQNSEQEDTVLSFDTTISNDSKKNNRRKHKESHVDDIVDALLGGELQGKKRKSRKRQKKQKHQASMVTAAEEANLDEHVTEQTLGEESNGEDDVADLYAWDSPEEEPAEEKNARQVSKEEELDTDEAEACKAERQRMLQLALAAAENSNNVPDDMPRDENEWFGKLDRESTAGRKQKHKQRSTDVGLVDEDEDLPTDFIRASGDSTDATHHKGGAGVVVPKEKREAVGKYLAIDCEMVGGGFKGSRSMLARVSIANYYGHTILDTYVVPMEPVTDYRTWISGIRKSDLDNHGRPFLDVQKQVAELIKGRILVGHAIYNDLKVLMLRHPPLMIRDTSRYEGFRDKKGSVPALRHLAASVLNISIQQGEHSSVTDAKTTMLLYRKVREEWERLVAPKLYKQKIVRAKTKERFARLRREIDEADKSAVAKS</sequence>
<comment type="subcellular location">
    <subcellularLocation>
        <location evidence="1">Nucleus</location>
    </subcellularLocation>
</comment>
<keyword evidence="5" id="KW-0540">Nuclease</keyword>
<dbReference type="GO" id="GO:0003676">
    <property type="term" value="F:nucleic acid binding"/>
    <property type="evidence" value="ECO:0007669"/>
    <property type="project" value="InterPro"/>
</dbReference>
<dbReference type="InterPro" id="IPR012337">
    <property type="entry name" value="RNaseH-like_sf"/>
</dbReference>
<comment type="function">
    <text evidence="9">Exoribonuclease involved in ribosome biosynthesis. Involved in the processing of ITS1, the internal transcribed spacer localized between the 18S and 5.8S rRNAs.</text>
</comment>
<dbReference type="OrthoDB" id="8191639at2759"/>
<dbReference type="InterPro" id="IPR013520">
    <property type="entry name" value="Ribonucl_H"/>
</dbReference>
<evidence type="ECO:0000256" key="2">
    <source>
        <dbReference type="ARBA" id="ARBA00010489"/>
    </source>
</evidence>
<dbReference type="PANTHER" id="PTHR12801">
    <property type="entry name" value="RNA EXONUCLEASE REXO1 / RECO3 FAMILY MEMBER-RELATED"/>
    <property type="match status" value="1"/>
</dbReference>
<dbReference type="Pfam" id="PF00929">
    <property type="entry name" value="RNase_T"/>
    <property type="match status" value="1"/>
</dbReference>